<dbReference type="EMBL" id="FNTC01000002">
    <property type="protein sequence ID" value="SEC20083.1"/>
    <property type="molecule type" value="Genomic_DNA"/>
</dbReference>
<evidence type="ECO:0000313" key="2">
    <source>
        <dbReference type="EMBL" id="SEC20083.1"/>
    </source>
</evidence>
<protein>
    <submittedName>
        <fullName evidence="2">Uncharacterized protein</fullName>
    </submittedName>
</protein>
<organism evidence="2 3">
    <name type="scientific">Pseudomonas jessenii</name>
    <dbReference type="NCBI Taxonomy" id="77298"/>
    <lineage>
        <taxon>Bacteria</taxon>
        <taxon>Pseudomonadati</taxon>
        <taxon>Pseudomonadota</taxon>
        <taxon>Gammaproteobacteria</taxon>
        <taxon>Pseudomonadales</taxon>
        <taxon>Pseudomonadaceae</taxon>
        <taxon>Pseudomonas</taxon>
    </lineage>
</organism>
<evidence type="ECO:0000256" key="1">
    <source>
        <dbReference type="SAM" id="Phobius"/>
    </source>
</evidence>
<sequence length="31" mass="3726">MWNQPLMIVAIYLAITLCIGWLWSVTILYWL</sequence>
<keyword evidence="1" id="KW-0812">Transmembrane</keyword>
<dbReference type="Proteomes" id="UP000198542">
    <property type="component" value="Unassembled WGS sequence"/>
</dbReference>
<accession>A0A1H4QKD9</accession>
<name>A0A1H4QKD9_PSEJE</name>
<proteinExistence type="predicted"/>
<keyword evidence="3" id="KW-1185">Reference proteome</keyword>
<evidence type="ECO:0000313" key="3">
    <source>
        <dbReference type="Proteomes" id="UP000198542"/>
    </source>
</evidence>
<gene>
    <name evidence="2" type="ORF">SAMN04490187_3529</name>
</gene>
<feature type="transmembrane region" description="Helical" evidence="1">
    <location>
        <begin position="6"/>
        <end position="30"/>
    </location>
</feature>
<dbReference type="AlphaFoldDB" id="A0A1H4QKD9"/>
<keyword evidence="1" id="KW-0472">Membrane</keyword>
<reference evidence="3" key="1">
    <citation type="submission" date="2016-10" db="EMBL/GenBank/DDBJ databases">
        <authorList>
            <person name="Varghese N."/>
            <person name="Submissions S."/>
        </authorList>
    </citation>
    <scope>NUCLEOTIDE SEQUENCE [LARGE SCALE GENOMIC DNA]</scope>
    <source>
        <strain evidence="3">BS3660</strain>
    </source>
</reference>
<keyword evidence="1" id="KW-1133">Transmembrane helix</keyword>